<keyword evidence="3" id="KW-0479">Metal-binding</keyword>
<feature type="non-terminal residue" evidence="9">
    <location>
        <position position="116"/>
    </location>
</feature>
<dbReference type="Gene3D" id="3.30.60.10">
    <property type="entry name" value="Endochitinase-like"/>
    <property type="match status" value="2"/>
</dbReference>
<evidence type="ECO:0000313" key="9">
    <source>
        <dbReference type="EMBL" id="ORX95388.1"/>
    </source>
</evidence>
<evidence type="ECO:0000256" key="7">
    <source>
        <dbReference type="PROSITE-ProRule" id="PRU00261"/>
    </source>
</evidence>
<keyword evidence="6" id="KW-0119">Carbohydrate metabolism</keyword>
<dbReference type="EMBL" id="MCFE01000177">
    <property type="protein sequence ID" value="ORX95388.1"/>
    <property type="molecule type" value="Genomic_DNA"/>
</dbReference>
<dbReference type="PANTHER" id="PTHR46471">
    <property type="entry name" value="CHITIN DEACETYLASE"/>
    <property type="match status" value="1"/>
</dbReference>
<feature type="domain" description="Chitin-binding type-1" evidence="8">
    <location>
        <begin position="13"/>
        <end position="55"/>
    </location>
</feature>
<dbReference type="AlphaFoldDB" id="A0A1Y1YBM9"/>
<dbReference type="GO" id="GO:0016787">
    <property type="term" value="F:hydrolase activity"/>
    <property type="evidence" value="ECO:0007669"/>
    <property type="project" value="UniProtKB-KW"/>
</dbReference>
<evidence type="ECO:0000256" key="1">
    <source>
        <dbReference type="ARBA" id="ARBA00001941"/>
    </source>
</evidence>
<dbReference type="InterPro" id="IPR036861">
    <property type="entry name" value="Endochitinase-like_sf"/>
</dbReference>
<reference evidence="9 10" key="1">
    <citation type="submission" date="2016-07" db="EMBL/GenBank/DDBJ databases">
        <title>Pervasive Adenine N6-methylation of Active Genes in Fungi.</title>
        <authorList>
            <consortium name="DOE Joint Genome Institute"/>
            <person name="Mondo S.J."/>
            <person name="Dannebaum R.O."/>
            <person name="Kuo R.C."/>
            <person name="Labutti K."/>
            <person name="Haridas S."/>
            <person name="Kuo A."/>
            <person name="Salamov A."/>
            <person name="Ahrendt S.R."/>
            <person name="Lipzen A."/>
            <person name="Sullivan W."/>
            <person name="Andreopoulos W.B."/>
            <person name="Clum A."/>
            <person name="Lindquist E."/>
            <person name="Daum C."/>
            <person name="Ramamoorthy G.K."/>
            <person name="Gryganskyi A."/>
            <person name="Culley D."/>
            <person name="Magnuson J.K."/>
            <person name="James T.Y."/>
            <person name="O'Malley M.A."/>
            <person name="Stajich J.E."/>
            <person name="Spatafora J.W."/>
            <person name="Visel A."/>
            <person name="Grigoriev I.V."/>
        </authorList>
    </citation>
    <scope>NUCLEOTIDE SEQUENCE [LARGE SCALE GENOMIC DNA]</scope>
    <source>
        <strain evidence="9 10">CBS 931.73</strain>
    </source>
</reference>
<feature type="disulfide bond" evidence="7">
    <location>
        <begin position="23"/>
        <end position="35"/>
    </location>
</feature>
<keyword evidence="7" id="KW-1015">Disulfide bond</keyword>
<protein>
    <recommendedName>
        <fullName evidence="8">Chitin-binding type-1 domain-containing protein</fullName>
    </recommendedName>
</protein>
<keyword evidence="2 7" id="KW-0147">Chitin-binding</keyword>
<dbReference type="SUPFAM" id="SSF57016">
    <property type="entry name" value="Plant lectins/antimicrobial peptides"/>
    <property type="match status" value="2"/>
</dbReference>
<dbReference type="OrthoDB" id="5598155at2759"/>
<dbReference type="InParanoid" id="A0A1Y1YBM9"/>
<evidence type="ECO:0000256" key="5">
    <source>
        <dbReference type="ARBA" id="ARBA00022801"/>
    </source>
</evidence>
<comment type="caution">
    <text evidence="9">The sequence shown here is derived from an EMBL/GenBank/DDBJ whole genome shotgun (WGS) entry which is preliminary data.</text>
</comment>
<dbReference type="Proteomes" id="UP000193498">
    <property type="component" value="Unassembled WGS sequence"/>
</dbReference>
<feature type="disulfide bond" evidence="7">
    <location>
        <begin position="85"/>
        <end position="97"/>
    </location>
</feature>
<dbReference type="Pfam" id="PF00187">
    <property type="entry name" value="Chitin_bind_1"/>
    <property type="match status" value="2"/>
</dbReference>
<dbReference type="PROSITE" id="PS50941">
    <property type="entry name" value="CHIT_BIND_I_2"/>
    <property type="match status" value="2"/>
</dbReference>
<gene>
    <name evidence="9" type="ORF">K493DRAFT_260534</name>
</gene>
<dbReference type="InterPro" id="IPR001002">
    <property type="entry name" value="Chitin-bd_1"/>
</dbReference>
<proteinExistence type="predicted"/>
<evidence type="ECO:0000256" key="2">
    <source>
        <dbReference type="ARBA" id="ARBA00022669"/>
    </source>
</evidence>
<accession>A0A1Y1YBM9</accession>
<evidence type="ECO:0000256" key="3">
    <source>
        <dbReference type="ARBA" id="ARBA00022723"/>
    </source>
</evidence>
<evidence type="ECO:0000259" key="8">
    <source>
        <dbReference type="PROSITE" id="PS50941"/>
    </source>
</evidence>
<dbReference type="SMART" id="SM00270">
    <property type="entry name" value="ChtBD1"/>
    <property type="match status" value="2"/>
</dbReference>
<evidence type="ECO:0000313" key="10">
    <source>
        <dbReference type="Proteomes" id="UP000193498"/>
    </source>
</evidence>
<name>A0A1Y1YBM9_9FUNG</name>
<feature type="disulfide bond" evidence="7">
    <location>
        <begin position="90"/>
        <end position="104"/>
    </location>
</feature>
<dbReference type="InterPro" id="IPR018371">
    <property type="entry name" value="Chitin-binding_1_CS"/>
</dbReference>
<keyword evidence="10" id="KW-1185">Reference proteome</keyword>
<feature type="non-terminal residue" evidence="9">
    <location>
        <position position="1"/>
    </location>
</feature>
<dbReference type="GO" id="GO:0008061">
    <property type="term" value="F:chitin binding"/>
    <property type="evidence" value="ECO:0007669"/>
    <property type="project" value="UniProtKB-UniRule"/>
</dbReference>
<sequence>MLAAASIEAVPEHGRCGSGLGSCAPGYCCSKWGYCGTSTIYCTVGCQSSFGRCDDSQATTTTQATSTSTPLKQRNEQCGSGFGACAPGLCCSEWGWCGYSPDHCTGGCQARFGQCS</sequence>
<dbReference type="GO" id="GO:0046872">
    <property type="term" value="F:metal ion binding"/>
    <property type="evidence" value="ECO:0007669"/>
    <property type="project" value="UniProtKB-KW"/>
</dbReference>
<evidence type="ECO:0000256" key="6">
    <source>
        <dbReference type="ARBA" id="ARBA00023277"/>
    </source>
</evidence>
<evidence type="ECO:0000256" key="4">
    <source>
        <dbReference type="ARBA" id="ARBA00022729"/>
    </source>
</evidence>
<comment type="caution">
    <text evidence="7">Lacks conserved residue(s) required for the propagation of feature annotation.</text>
</comment>
<feature type="domain" description="Chitin-binding type-1" evidence="8">
    <location>
        <begin position="75"/>
        <end position="116"/>
    </location>
</feature>
<keyword evidence="4" id="KW-0732">Signal</keyword>
<feature type="disulfide bond" evidence="7">
    <location>
        <begin position="28"/>
        <end position="42"/>
    </location>
</feature>
<dbReference type="PROSITE" id="PS00026">
    <property type="entry name" value="CHIT_BIND_I_1"/>
    <property type="match status" value="1"/>
</dbReference>
<keyword evidence="5" id="KW-0378">Hydrolase</keyword>
<comment type="cofactor">
    <cofactor evidence="1">
        <name>Co(2+)</name>
        <dbReference type="ChEBI" id="CHEBI:48828"/>
    </cofactor>
</comment>
<dbReference type="PANTHER" id="PTHR46471:SF2">
    <property type="entry name" value="CHITIN DEACETYLASE-RELATED"/>
    <property type="match status" value="1"/>
</dbReference>
<organism evidence="9 10">
    <name type="scientific">Basidiobolus meristosporus CBS 931.73</name>
    <dbReference type="NCBI Taxonomy" id="1314790"/>
    <lineage>
        <taxon>Eukaryota</taxon>
        <taxon>Fungi</taxon>
        <taxon>Fungi incertae sedis</taxon>
        <taxon>Zoopagomycota</taxon>
        <taxon>Entomophthoromycotina</taxon>
        <taxon>Basidiobolomycetes</taxon>
        <taxon>Basidiobolales</taxon>
        <taxon>Basidiobolaceae</taxon>
        <taxon>Basidiobolus</taxon>
    </lineage>
</organism>